<gene>
    <name evidence="5" type="ORF">ACFSAH_10045</name>
</gene>
<dbReference type="EMBL" id="JBHUDG010000015">
    <property type="protein sequence ID" value="MFD1630220.1"/>
    <property type="molecule type" value="Genomic_DNA"/>
</dbReference>
<reference evidence="6" key="1">
    <citation type="journal article" date="2019" name="Int. J. Syst. Evol. Microbiol.">
        <title>The Global Catalogue of Microorganisms (GCM) 10K type strain sequencing project: providing services to taxonomists for standard genome sequencing and annotation.</title>
        <authorList>
            <consortium name="The Broad Institute Genomics Platform"/>
            <consortium name="The Broad Institute Genome Sequencing Center for Infectious Disease"/>
            <person name="Wu L."/>
            <person name="Ma J."/>
        </authorList>
    </citation>
    <scope>NUCLEOTIDE SEQUENCE [LARGE SCALE GENOMIC DNA]</scope>
    <source>
        <strain evidence="6">CCUG 53762</strain>
    </source>
</reference>
<keyword evidence="4" id="KW-0408">Iron</keyword>
<dbReference type="Proteomes" id="UP001597118">
    <property type="component" value="Unassembled WGS sequence"/>
</dbReference>
<evidence type="ECO:0000313" key="5">
    <source>
        <dbReference type="EMBL" id="MFD1630220.1"/>
    </source>
</evidence>
<proteinExistence type="predicted"/>
<organism evidence="5 6">
    <name type="scientific">Pseudopedobacter beijingensis</name>
    <dbReference type="NCBI Taxonomy" id="1207056"/>
    <lineage>
        <taxon>Bacteria</taxon>
        <taxon>Pseudomonadati</taxon>
        <taxon>Bacteroidota</taxon>
        <taxon>Sphingobacteriia</taxon>
        <taxon>Sphingobacteriales</taxon>
        <taxon>Sphingobacteriaceae</taxon>
        <taxon>Pseudopedobacter</taxon>
    </lineage>
</organism>
<keyword evidence="6" id="KW-1185">Reference proteome</keyword>
<comment type="caution">
    <text evidence="5">The sequence shown here is derived from an EMBL/GenBank/DDBJ whole genome shotgun (WGS) entry which is preliminary data.</text>
</comment>
<dbReference type="SUPFAM" id="SSF46458">
    <property type="entry name" value="Globin-like"/>
    <property type="match status" value="1"/>
</dbReference>
<evidence type="ECO:0000256" key="3">
    <source>
        <dbReference type="ARBA" id="ARBA00022723"/>
    </source>
</evidence>
<dbReference type="InterPro" id="IPR009050">
    <property type="entry name" value="Globin-like_sf"/>
</dbReference>
<evidence type="ECO:0000256" key="4">
    <source>
        <dbReference type="ARBA" id="ARBA00023004"/>
    </source>
</evidence>
<evidence type="ECO:0000256" key="1">
    <source>
        <dbReference type="ARBA" id="ARBA00022448"/>
    </source>
</evidence>
<protein>
    <submittedName>
        <fullName evidence="5">Group III truncated hemoglobin</fullName>
    </submittedName>
</protein>
<dbReference type="RefSeq" id="WP_379662596.1">
    <property type="nucleotide sequence ID" value="NZ_JBHUDG010000015.1"/>
</dbReference>
<name>A0ABW4IBU8_9SPHI</name>
<dbReference type="InterPro" id="IPR012292">
    <property type="entry name" value="Globin/Proto"/>
</dbReference>
<evidence type="ECO:0000256" key="2">
    <source>
        <dbReference type="ARBA" id="ARBA00022617"/>
    </source>
</evidence>
<dbReference type="Gene3D" id="1.10.490.10">
    <property type="entry name" value="Globins"/>
    <property type="match status" value="1"/>
</dbReference>
<keyword evidence="1" id="KW-0813">Transport</keyword>
<keyword evidence="2" id="KW-0349">Heme</keyword>
<dbReference type="CDD" id="cd08916">
    <property type="entry name" value="TrHb3_P"/>
    <property type="match status" value="1"/>
</dbReference>
<dbReference type="Pfam" id="PF01152">
    <property type="entry name" value="Bac_globin"/>
    <property type="match status" value="1"/>
</dbReference>
<accession>A0ABW4IBU8</accession>
<evidence type="ECO:0000313" key="6">
    <source>
        <dbReference type="Proteomes" id="UP001597118"/>
    </source>
</evidence>
<dbReference type="InterPro" id="IPR001486">
    <property type="entry name" value="Hemoglobin_trunc"/>
</dbReference>
<keyword evidence="3" id="KW-0479">Metal-binding</keyword>
<sequence>MKTDIRNIDDIKIFVDEFYHKIQLDDLLGPIFNNTITDWPTHLDKMYKFWNAALFGVPGFKGNPFARHAPLPINKVHFEQWIKLFHETINKNFEGDIANDCKYRAELMASMFQSRLELMKGNPNKVIV</sequence>